<evidence type="ECO:0000259" key="11">
    <source>
        <dbReference type="PROSITE" id="PS51456"/>
    </source>
</evidence>
<dbReference type="Gene3D" id="1.20.58.530">
    <property type="match status" value="1"/>
</dbReference>
<dbReference type="Gene3D" id="1.20.5.4820">
    <property type="match status" value="1"/>
</dbReference>
<evidence type="ECO:0000256" key="4">
    <source>
        <dbReference type="ARBA" id="ARBA00023175"/>
    </source>
</evidence>
<dbReference type="Proteomes" id="UP001165060">
    <property type="component" value="Unassembled WGS sequence"/>
</dbReference>
<dbReference type="InterPro" id="IPR036020">
    <property type="entry name" value="WW_dom_sf"/>
</dbReference>
<dbReference type="Pfam" id="PF00063">
    <property type="entry name" value="Myosin_head"/>
    <property type="match status" value="1"/>
</dbReference>
<proteinExistence type="inferred from homology"/>
<dbReference type="InterPro" id="IPR036961">
    <property type="entry name" value="Kinesin_motor_dom_sf"/>
</dbReference>
<dbReference type="PANTHER" id="PTHR13140:SF706">
    <property type="entry name" value="DILUTE CLASS UNCONVENTIONAL MYOSIN, ISOFORM C"/>
    <property type="match status" value="1"/>
</dbReference>
<evidence type="ECO:0000256" key="6">
    <source>
        <dbReference type="PROSITE-ProRule" id="PRU00782"/>
    </source>
</evidence>
<dbReference type="SUPFAM" id="SSF52540">
    <property type="entry name" value="P-loop containing nucleoside triphosphate hydrolases"/>
    <property type="match status" value="1"/>
</dbReference>
<dbReference type="InterPro" id="IPR038185">
    <property type="entry name" value="MyTH4_dom_sf"/>
</dbReference>
<feature type="coiled-coil region" evidence="7">
    <location>
        <begin position="925"/>
        <end position="959"/>
    </location>
</feature>
<evidence type="ECO:0000256" key="1">
    <source>
        <dbReference type="ARBA" id="ARBA00022741"/>
    </source>
</evidence>
<evidence type="ECO:0000256" key="2">
    <source>
        <dbReference type="ARBA" id="ARBA00022840"/>
    </source>
</evidence>
<dbReference type="InterPro" id="IPR047365">
    <property type="entry name" value="Tudor_AtPTM-like"/>
</dbReference>
<dbReference type="InterPro" id="IPR011993">
    <property type="entry name" value="PH-like_dom_sf"/>
</dbReference>
<dbReference type="PROSITE" id="PS01159">
    <property type="entry name" value="WW_DOMAIN_1"/>
    <property type="match status" value="1"/>
</dbReference>
<dbReference type="PRINTS" id="PR00193">
    <property type="entry name" value="MYOSINHEAVY"/>
</dbReference>
<feature type="domain" description="PH" evidence="8">
    <location>
        <begin position="1260"/>
        <end position="1370"/>
    </location>
</feature>
<feature type="domain" description="WW" evidence="9">
    <location>
        <begin position="1394"/>
        <end position="1428"/>
    </location>
</feature>
<dbReference type="SMART" id="SM00456">
    <property type="entry name" value="WW"/>
    <property type="match status" value="1"/>
</dbReference>
<comment type="caution">
    <text evidence="12">The sequence shown here is derived from an EMBL/GenBank/DDBJ whole genome shotgun (WGS) entry which is preliminary data.</text>
</comment>
<dbReference type="InterPro" id="IPR001202">
    <property type="entry name" value="WW_dom"/>
</dbReference>
<comment type="similarity">
    <text evidence="6">Belongs to the TRAFAC class myosin-kinesin ATPase superfamily. Myosin family.</text>
</comment>
<dbReference type="PROSITE" id="PS50020">
    <property type="entry name" value="WW_DOMAIN_2"/>
    <property type="match status" value="1"/>
</dbReference>
<dbReference type="Pfam" id="PF00169">
    <property type="entry name" value="PH"/>
    <property type="match status" value="1"/>
</dbReference>
<dbReference type="PROSITE" id="PS51016">
    <property type="entry name" value="MYTH4"/>
    <property type="match status" value="1"/>
</dbReference>
<dbReference type="Gene3D" id="3.40.850.10">
    <property type="entry name" value="Kinesin motor domain"/>
    <property type="match status" value="1"/>
</dbReference>
<dbReference type="Gene3D" id="2.30.29.30">
    <property type="entry name" value="Pleckstrin-homology domain (PH domain)/Phosphotyrosine-binding domain (PTB)"/>
    <property type="match status" value="1"/>
</dbReference>
<dbReference type="CDD" id="cd00201">
    <property type="entry name" value="WW"/>
    <property type="match status" value="1"/>
</dbReference>
<evidence type="ECO:0000259" key="10">
    <source>
        <dbReference type="PROSITE" id="PS51016"/>
    </source>
</evidence>
<keyword evidence="5 6" id="KW-0009">Actin-binding</keyword>
<keyword evidence="4" id="KW-0505">Motor protein</keyword>
<keyword evidence="13" id="KW-1185">Reference proteome</keyword>
<reference evidence="12 13" key="1">
    <citation type="journal article" date="2023" name="Commun. Biol.">
        <title>Genome analysis of Parmales, the sister group of diatoms, reveals the evolutionary specialization of diatoms from phago-mixotrophs to photoautotrophs.</title>
        <authorList>
            <person name="Ban H."/>
            <person name="Sato S."/>
            <person name="Yoshikawa S."/>
            <person name="Yamada K."/>
            <person name="Nakamura Y."/>
            <person name="Ichinomiya M."/>
            <person name="Sato N."/>
            <person name="Blanc-Mathieu R."/>
            <person name="Endo H."/>
            <person name="Kuwata A."/>
            <person name="Ogata H."/>
        </authorList>
    </citation>
    <scope>NUCLEOTIDE SEQUENCE [LARGE SCALE GENOMIC DNA]</scope>
</reference>
<dbReference type="Pfam" id="PF00397">
    <property type="entry name" value="WW"/>
    <property type="match status" value="1"/>
</dbReference>
<keyword evidence="1" id="KW-0547">Nucleotide-binding</keyword>
<dbReference type="PROSITE" id="PS50003">
    <property type="entry name" value="PH_DOMAIN"/>
    <property type="match status" value="1"/>
</dbReference>
<evidence type="ECO:0000259" key="9">
    <source>
        <dbReference type="PROSITE" id="PS50020"/>
    </source>
</evidence>
<evidence type="ECO:0000313" key="12">
    <source>
        <dbReference type="EMBL" id="GMI42357.1"/>
    </source>
</evidence>
<feature type="domain" description="Myosin motor" evidence="11">
    <location>
        <begin position="1"/>
        <end position="387"/>
    </location>
</feature>
<dbReference type="SMART" id="SM00242">
    <property type="entry name" value="MYSc"/>
    <property type="match status" value="1"/>
</dbReference>
<evidence type="ECO:0000259" key="8">
    <source>
        <dbReference type="PROSITE" id="PS50003"/>
    </source>
</evidence>
<evidence type="ECO:0000313" key="13">
    <source>
        <dbReference type="Proteomes" id="UP001165060"/>
    </source>
</evidence>
<dbReference type="Gene3D" id="1.25.40.530">
    <property type="entry name" value="MyTH4 domain"/>
    <property type="match status" value="1"/>
</dbReference>
<feature type="region of interest" description="Actin-binding" evidence="6">
    <location>
        <begin position="258"/>
        <end position="280"/>
    </location>
</feature>
<dbReference type="PANTHER" id="PTHR13140">
    <property type="entry name" value="MYOSIN"/>
    <property type="match status" value="1"/>
</dbReference>
<evidence type="ECO:0000256" key="7">
    <source>
        <dbReference type="SAM" id="Coils"/>
    </source>
</evidence>
<feature type="domain" description="MyTH4" evidence="10">
    <location>
        <begin position="1113"/>
        <end position="1257"/>
    </location>
</feature>
<dbReference type="CDD" id="cd00124">
    <property type="entry name" value="MYSc"/>
    <property type="match status" value="1"/>
</dbReference>
<keyword evidence="7" id="KW-0175">Coiled coil</keyword>
<keyword evidence="3 6" id="KW-0518">Myosin</keyword>
<dbReference type="Gene3D" id="2.20.70.10">
    <property type="match status" value="1"/>
</dbReference>
<accession>A0ABQ6N8B0</accession>
<dbReference type="Gene3D" id="1.20.120.720">
    <property type="entry name" value="Myosin VI head, motor domain, U50 subdomain"/>
    <property type="match status" value="1"/>
</dbReference>
<dbReference type="InterPro" id="IPR027417">
    <property type="entry name" value="P-loop_NTPase"/>
</dbReference>
<organism evidence="12 13">
    <name type="scientific">Tetraparma gracilis</name>
    <dbReference type="NCBI Taxonomy" id="2962635"/>
    <lineage>
        <taxon>Eukaryota</taxon>
        <taxon>Sar</taxon>
        <taxon>Stramenopiles</taxon>
        <taxon>Ochrophyta</taxon>
        <taxon>Bolidophyceae</taxon>
        <taxon>Parmales</taxon>
        <taxon>Triparmaceae</taxon>
        <taxon>Tetraparma</taxon>
    </lineage>
</organism>
<evidence type="ECO:0000256" key="3">
    <source>
        <dbReference type="ARBA" id="ARBA00023123"/>
    </source>
</evidence>
<dbReference type="Pfam" id="PF21743">
    <property type="entry name" value="PTM_DIR17_Tudor"/>
    <property type="match status" value="1"/>
</dbReference>
<dbReference type="EMBL" id="BRYB01001062">
    <property type="protein sequence ID" value="GMI42357.1"/>
    <property type="molecule type" value="Genomic_DNA"/>
</dbReference>
<dbReference type="InterPro" id="IPR000857">
    <property type="entry name" value="MyTH4_dom"/>
</dbReference>
<dbReference type="SUPFAM" id="SSF50729">
    <property type="entry name" value="PH domain-like"/>
    <property type="match status" value="1"/>
</dbReference>
<dbReference type="SMART" id="SM00139">
    <property type="entry name" value="MyTH4"/>
    <property type="match status" value="1"/>
</dbReference>
<protein>
    <submittedName>
        <fullName evidence="12">Uncharacterized protein</fullName>
    </submittedName>
</protein>
<dbReference type="SMART" id="SM00233">
    <property type="entry name" value="PH"/>
    <property type="match status" value="1"/>
</dbReference>
<dbReference type="SUPFAM" id="SSF51045">
    <property type="entry name" value="WW domain"/>
    <property type="match status" value="1"/>
</dbReference>
<keyword evidence="2" id="KW-0067">ATP-binding</keyword>
<dbReference type="Pfam" id="PF00784">
    <property type="entry name" value="MyTH4"/>
    <property type="match status" value="1"/>
</dbReference>
<evidence type="ECO:0000256" key="5">
    <source>
        <dbReference type="ARBA" id="ARBA00023203"/>
    </source>
</evidence>
<comment type="caution">
    <text evidence="6">Lacks conserved residue(s) required for the propagation of feature annotation.</text>
</comment>
<dbReference type="PROSITE" id="PS51456">
    <property type="entry name" value="MYOSIN_MOTOR"/>
    <property type="match status" value="1"/>
</dbReference>
<gene>
    <name evidence="12" type="ORF">TeGR_g11179</name>
</gene>
<dbReference type="InterPro" id="IPR001609">
    <property type="entry name" value="Myosin_head_motor_dom-like"/>
</dbReference>
<dbReference type="InterPro" id="IPR001849">
    <property type="entry name" value="PH_domain"/>
</dbReference>
<sequence>MASSLLGVSEEDLTECLTHRTVMNVKAELDVKTAKSARDALSKELYGRMFNWIVLRINAATKTEGKDPQTIGILDIFGFEIFQLNSFEQLCINYANERLQQHFTNHTFDVEEELYRSEGIDFNTIEYISNQDVIDLIASKKSLFNTLDDEVVTPRGSDLGFLNKCKTSFKTHPKFNTNFKQPTTFLVKHYAGEVSYEIDTFVEKNKDRMFDDLTELMKTSSNKLLSQELFSGAVNAAAEERTSTGKYKTQSRKFADQLNSLVVMLNETQPHYIRCIKPNPTKTPLKYVGSMVEEQLLYSGVFEATDIRKKGFPFRLTHLRFYHKFWLLVKESVESPTHVTDWKGACKNLVTALGKLPGFDAISLVQVGANLVLWRVQQEHPLREARKRVEETAVLIMQCAVRSALSRNKAKQLAKIRTMYDEALAKRDLELTLEAHAMSLKVSFRNHYIVKLDRLKYCLETEKDLEEKFAKLVTCDVSEVDEAFEKLVETGRDIGMSTDLFKKAEALYEQVAEKRACREMFRSCFASEDPDEVALKEALDRIGKLKEKYGPGMGVEEEVEAQVLYDHIMAELGLAAALNTSIKDHAFPTDCLPASLPDQEQMENHAAALTEHGVKKASSRELLSLYEFTSKIRFAAIVAVDSARKVDLIKNADSTSPWEPFVTACPDSELDEVLDVHWEGADGITRAIRSEIEFTKKVKDMYLGVVSDIKAALEEKPCPSEKKLRGAIMASQTFETKKMVEVELTTQEVSHAEKRLERVLHEKSLMLAVYNALSEERLGPAETLPPGTSISTVKLDAATREANIYGISHPDDKKEVMHAMYMCRLRRTVKEVVVKHKQWNRSQGDDFVAANATVEALDGVLEERPRDLCESNSQEVNIGVDVGIKYSVIEEIVKRMDAASARWDEEALAHHMYQAERLNLETHENEEWRESVKRAREVLATVEALRESLEEAIMKSDRNGLVEALDKADEIGYDKPIVENAKELVVKIDEVIDEASVAVWSLERESDMIPVVQKATNISFSNDDVELLRVYIGLPLDKFLGMQLEQAEKAGDIDMMVETWIRLHDIIFESAGNSYHFSNSRVLKSKDDFVGRRFDDPIPDARTRRRMEQMLLWTGDEIKQSMTRIKKEETQNLAVLQFKNIMGYMGDRPSMYRDVFIDEVVRIGLEYPELQDETYCQLMKQLTKNPNRESSDRGWFLLETCVRKFPPSTALSMYLESFIRDHGHGDLVATLSTTILKLGRHRAQSTTPVKNKVEQLLGAAGKLSGWLVKRAISQGGGKLSSNKKRFFVLSEESLSYYKTPENVSDSEVLGSTKVKNVKRSYAANVADIGEAAGSMFPFVVESTSGKVSLLCADTEEMRQKWIANVQGARDKYWKEGAGAGTAEEGGGGKKKDREPEAVVWREAIDKTTSRVYYYNTKTLETSWVRPHTGSVEVTGGGTAQMTEANGAKAIGLKYVGRHVMKPFDDEIYEGIVMEYYPAGGESGDEDVPELWRIKYSDGDEEDVEIFELEAAIKFYESGEKNVEAAIQKMGV</sequence>
<name>A0ABQ6N8B0_9STRA</name>